<organism evidence="1 2">
    <name type="scientific">Stephania cephalantha</name>
    <dbReference type="NCBI Taxonomy" id="152367"/>
    <lineage>
        <taxon>Eukaryota</taxon>
        <taxon>Viridiplantae</taxon>
        <taxon>Streptophyta</taxon>
        <taxon>Embryophyta</taxon>
        <taxon>Tracheophyta</taxon>
        <taxon>Spermatophyta</taxon>
        <taxon>Magnoliopsida</taxon>
        <taxon>Ranunculales</taxon>
        <taxon>Menispermaceae</taxon>
        <taxon>Menispermoideae</taxon>
        <taxon>Cissampelideae</taxon>
        <taxon>Stephania</taxon>
    </lineage>
</organism>
<protein>
    <submittedName>
        <fullName evidence="1">Uncharacterized protein</fullName>
    </submittedName>
</protein>
<accession>A0AAP0P9Q2</accession>
<comment type="caution">
    <text evidence="1">The sequence shown here is derived from an EMBL/GenBank/DDBJ whole genome shotgun (WGS) entry which is preliminary data.</text>
</comment>
<name>A0AAP0P9Q2_9MAGN</name>
<dbReference type="AlphaFoldDB" id="A0AAP0P9Q2"/>
<gene>
    <name evidence="1" type="ORF">Scep_012289</name>
</gene>
<keyword evidence="2" id="KW-1185">Reference proteome</keyword>
<sequence>MWLESRYMNPIHGMKIDEYDGLQMSLRHGRRCPRDQLLRWYRPPKCNFALSVLVGGRRRLFSGHQMMSELNQNLQNVLLDHSKADSTILEVDAKYLLAIALVLAFARRRICTQSPNKYSDESGE</sequence>
<evidence type="ECO:0000313" key="2">
    <source>
        <dbReference type="Proteomes" id="UP001419268"/>
    </source>
</evidence>
<dbReference type="EMBL" id="JBBNAG010000005">
    <property type="protein sequence ID" value="KAK9132761.1"/>
    <property type="molecule type" value="Genomic_DNA"/>
</dbReference>
<proteinExistence type="predicted"/>
<dbReference type="Proteomes" id="UP001419268">
    <property type="component" value="Unassembled WGS sequence"/>
</dbReference>
<evidence type="ECO:0000313" key="1">
    <source>
        <dbReference type="EMBL" id="KAK9132761.1"/>
    </source>
</evidence>
<reference evidence="1 2" key="1">
    <citation type="submission" date="2024-01" db="EMBL/GenBank/DDBJ databases">
        <title>Genome assemblies of Stephania.</title>
        <authorList>
            <person name="Yang L."/>
        </authorList>
    </citation>
    <scope>NUCLEOTIDE SEQUENCE [LARGE SCALE GENOMIC DNA]</scope>
    <source>
        <strain evidence="1">JXDWG</strain>
        <tissue evidence="1">Leaf</tissue>
    </source>
</reference>